<dbReference type="Proteomes" id="UP001273935">
    <property type="component" value="Unassembled WGS sequence"/>
</dbReference>
<evidence type="ECO:0000256" key="1">
    <source>
        <dbReference type="SAM" id="MobiDB-lite"/>
    </source>
</evidence>
<dbReference type="RefSeq" id="WP_309040102.1">
    <property type="nucleotide sequence ID" value="NZ_CP133395.1"/>
</dbReference>
<feature type="chain" id="PRO_5045294893" description="Lipoprotein" evidence="2">
    <location>
        <begin position="27"/>
        <end position="104"/>
    </location>
</feature>
<proteinExistence type="predicted"/>
<accession>A0ABU3XVK8</accession>
<feature type="region of interest" description="Disordered" evidence="1">
    <location>
        <begin position="61"/>
        <end position="104"/>
    </location>
</feature>
<dbReference type="PROSITE" id="PS51257">
    <property type="entry name" value="PROKAR_LIPOPROTEIN"/>
    <property type="match status" value="1"/>
</dbReference>
<keyword evidence="2" id="KW-0732">Signal</keyword>
<evidence type="ECO:0000313" key="3">
    <source>
        <dbReference type="EMBL" id="MDV3441928.1"/>
    </source>
</evidence>
<sequence>MPTLSRLPSLLFGSGLLLALSGCDMAQESADRLVEKTREAAEELAREAINDTVDQVNKEVDKAQQATREWLKAQPGEQPEQPPRAEGERPKEGDAMMPPAGVET</sequence>
<comment type="caution">
    <text evidence="3">The sequence shown here is derived from an EMBL/GenBank/DDBJ whole genome shotgun (WGS) entry which is preliminary data.</text>
</comment>
<reference evidence="3 4" key="1">
    <citation type="submission" date="2023-10" db="EMBL/GenBank/DDBJ databases">
        <title>Pseudomonas otitidis isolated from a paediatric patient with cystic fibrosis in Chile.</title>
        <authorList>
            <person name="Amsteins-Romero L."/>
            <person name="Opazo-Capurro A."/>
            <person name="Matus-Kohler M."/>
            <person name="Gonzalez-Rocha G."/>
        </authorList>
    </citation>
    <scope>NUCLEOTIDE SEQUENCE [LARGE SCALE GENOMIC DNA]</scope>
    <source>
        <strain evidence="3 4">P-714</strain>
    </source>
</reference>
<dbReference type="EMBL" id="JAWJUL010000094">
    <property type="protein sequence ID" value="MDV3441928.1"/>
    <property type="molecule type" value="Genomic_DNA"/>
</dbReference>
<feature type="signal peptide" evidence="2">
    <location>
        <begin position="1"/>
        <end position="26"/>
    </location>
</feature>
<gene>
    <name evidence="3" type="ORF">R0G64_21140</name>
</gene>
<evidence type="ECO:0008006" key="5">
    <source>
        <dbReference type="Google" id="ProtNLM"/>
    </source>
</evidence>
<feature type="compositionally biased region" description="Basic and acidic residues" evidence="1">
    <location>
        <begin position="83"/>
        <end position="94"/>
    </location>
</feature>
<evidence type="ECO:0000256" key="2">
    <source>
        <dbReference type="SAM" id="SignalP"/>
    </source>
</evidence>
<organism evidence="3 4">
    <name type="scientific">Metapseudomonas otitidis</name>
    <dbReference type="NCBI Taxonomy" id="319939"/>
    <lineage>
        <taxon>Bacteria</taxon>
        <taxon>Pseudomonadati</taxon>
        <taxon>Pseudomonadota</taxon>
        <taxon>Gammaproteobacteria</taxon>
        <taxon>Pseudomonadales</taxon>
        <taxon>Pseudomonadaceae</taxon>
        <taxon>Metapseudomonas</taxon>
    </lineage>
</organism>
<name>A0ABU3XVK8_9GAMM</name>
<keyword evidence="4" id="KW-1185">Reference proteome</keyword>
<evidence type="ECO:0000313" key="4">
    <source>
        <dbReference type="Proteomes" id="UP001273935"/>
    </source>
</evidence>
<protein>
    <recommendedName>
        <fullName evidence="5">Lipoprotein</fullName>
    </recommendedName>
</protein>